<organism evidence="1 2">
    <name type="scientific">Pseudorhodoplanes sinuspersici</name>
    <dbReference type="NCBI Taxonomy" id="1235591"/>
    <lineage>
        <taxon>Bacteria</taxon>
        <taxon>Pseudomonadati</taxon>
        <taxon>Pseudomonadota</taxon>
        <taxon>Alphaproteobacteria</taxon>
        <taxon>Hyphomicrobiales</taxon>
        <taxon>Pseudorhodoplanes</taxon>
    </lineage>
</organism>
<reference evidence="1 2" key="1">
    <citation type="submission" date="2017-05" db="EMBL/GenBank/DDBJ databases">
        <title>Full genome sequence of Pseudorhodoplanes sinuspersici.</title>
        <authorList>
            <person name="Dastgheib S.M.M."/>
            <person name="Shavandi M."/>
            <person name="Tirandaz H."/>
        </authorList>
    </citation>
    <scope>NUCLEOTIDE SEQUENCE [LARGE SCALE GENOMIC DNA]</scope>
    <source>
        <strain evidence="1 2">RIPI110</strain>
    </source>
</reference>
<evidence type="ECO:0000313" key="2">
    <source>
        <dbReference type="Proteomes" id="UP000194137"/>
    </source>
</evidence>
<dbReference type="AlphaFoldDB" id="A0A1W6ZXX3"/>
<protein>
    <submittedName>
        <fullName evidence="1">Uncharacterized protein</fullName>
    </submittedName>
</protein>
<name>A0A1W6ZXX3_9HYPH</name>
<dbReference type="Proteomes" id="UP000194137">
    <property type="component" value="Chromosome"/>
</dbReference>
<dbReference type="EMBL" id="CP021112">
    <property type="protein sequence ID" value="ARQ02269.1"/>
    <property type="molecule type" value="Genomic_DNA"/>
</dbReference>
<proteinExistence type="predicted"/>
<dbReference type="STRING" id="1235591.CAK95_26580"/>
<sequence>MSAFVADGIPLHDGTASPRDAPKFNAIGGYRAIFRKTRHVVEMQIVAVKSLSDGRHIQVAS</sequence>
<dbReference type="KEGG" id="psin:CAK95_26580"/>
<gene>
    <name evidence="1" type="ORF">CAK95_26580</name>
</gene>
<accession>A0A1W6ZXX3</accession>
<keyword evidence="2" id="KW-1185">Reference proteome</keyword>
<evidence type="ECO:0000313" key="1">
    <source>
        <dbReference type="EMBL" id="ARQ02269.1"/>
    </source>
</evidence>